<feature type="domain" description="DNA methylase adenine-specific" evidence="1">
    <location>
        <begin position="86"/>
        <end position="317"/>
    </location>
</feature>
<dbReference type="PANTHER" id="PTHR41313:SF1">
    <property type="entry name" value="DNA METHYLASE ADENINE-SPECIFIC DOMAIN-CONTAINING PROTEIN"/>
    <property type="match status" value="1"/>
</dbReference>
<sequence length="336" mass="37533">MYEAIELAIKKVQSAQELIATDLDIPAIEALILVMEGLNHQSDASFDELSADHRRFVRQALKESAFASLSLEQKRQVLQLLLVATMQEDKLQGNYQVTPDAIGMWVTFFVEKFLASKEQHQLLDLTLGSGNLLATVNLALNQRGDTAKYVGVENDDTMITVASGMAALLDLDWQLIHQDAVLPLTETTNKMDVVIADLPVGYYPQTDMPTYETKATEGLTFVHHLLIEQAVKQLRPNGIGLLLVPANLFDSEQATSLLKYFQSESILFQGFIQFSDKLFLEKQASKALLIVQRPGDEAQQAEPVMLAKAPDLSQKESNLDFVRQMTAWMQSNHMVH</sequence>
<protein>
    <submittedName>
        <fullName evidence="2">Adenine-specific DNA methylase</fullName>
    </submittedName>
</protein>
<dbReference type="EMBL" id="JQCD01000030">
    <property type="protein sequence ID" value="KRN76286.1"/>
    <property type="molecule type" value="Genomic_DNA"/>
</dbReference>
<dbReference type="STRING" id="1620.IV67_GL000862"/>
<dbReference type="AlphaFoldDB" id="A0A0R2JFZ6"/>
<reference evidence="2 3" key="1">
    <citation type="journal article" date="2015" name="Genome Announc.">
        <title>Expanding the biotechnology potential of lactobacilli through comparative genomics of 213 strains and associated genera.</title>
        <authorList>
            <person name="Sun Z."/>
            <person name="Harris H.M."/>
            <person name="McCann A."/>
            <person name="Guo C."/>
            <person name="Argimon S."/>
            <person name="Zhang W."/>
            <person name="Yang X."/>
            <person name="Jeffery I.B."/>
            <person name="Cooney J.C."/>
            <person name="Kagawa T.F."/>
            <person name="Liu W."/>
            <person name="Song Y."/>
            <person name="Salvetti E."/>
            <person name="Wrobel A."/>
            <person name="Rasinkangas P."/>
            <person name="Parkhill J."/>
            <person name="Rea M.C."/>
            <person name="O'Sullivan O."/>
            <person name="Ritari J."/>
            <person name="Douillard F.P."/>
            <person name="Paul Ross R."/>
            <person name="Yang R."/>
            <person name="Briner A.E."/>
            <person name="Felis G.E."/>
            <person name="de Vos W.M."/>
            <person name="Barrangou R."/>
            <person name="Klaenhammer T.R."/>
            <person name="Caufield P.W."/>
            <person name="Cui Y."/>
            <person name="Zhang H."/>
            <person name="O'Toole P.W."/>
        </authorList>
    </citation>
    <scope>NUCLEOTIDE SEQUENCE [LARGE SCALE GENOMIC DNA]</scope>
    <source>
        <strain evidence="2 3">DSM 20014</strain>
    </source>
</reference>
<dbReference type="Gene3D" id="3.40.50.150">
    <property type="entry name" value="Vaccinia Virus protein VP39"/>
    <property type="match status" value="1"/>
</dbReference>
<dbReference type="InterPro" id="IPR029063">
    <property type="entry name" value="SAM-dependent_MTases_sf"/>
</dbReference>
<proteinExistence type="predicted"/>
<evidence type="ECO:0000313" key="2">
    <source>
        <dbReference type="EMBL" id="KRN76286.1"/>
    </source>
</evidence>
<dbReference type="Gene3D" id="1.10.150.470">
    <property type="match status" value="1"/>
</dbReference>
<dbReference type="SUPFAM" id="SSF53335">
    <property type="entry name" value="S-adenosyl-L-methionine-dependent methyltransferases"/>
    <property type="match status" value="1"/>
</dbReference>
<gene>
    <name evidence="2" type="ORF">IV67_GL000862</name>
</gene>
<dbReference type="InterPro" id="IPR003356">
    <property type="entry name" value="DNA_methylase_A-5"/>
</dbReference>
<keyword evidence="2" id="KW-0489">Methyltransferase</keyword>
<dbReference type="CDD" id="cd02440">
    <property type="entry name" value="AdoMet_MTases"/>
    <property type="match status" value="1"/>
</dbReference>
<dbReference type="RefSeq" id="WP_057788486.1">
    <property type="nucleotide sequence ID" value="NZ_JQCD01000030.1"/>
</dbReference>
<dbReference type="InterPro" id="IPR052933">
    <property type="entry name" value="DNA_Protect_Modify"/>
</dbReference>
<dbReference type="GO" id="GO:0008170">
    <property type="term" value="F:N-methyltransferase activity"/>
    <property type="evidence" value="ECO:0007669"/>
    <property type="project" value="InterPro"/>
</dbReference>
<dbReference type="Pfam" id="PF02384">
    <property type="entry name" value="N6_Mtase"/>
    <property type="match status" value="1"/>
</dbReference>
<keyword evidence="2" id="KW-0808">Transferase</keyword>
<name>A0A0R2JFZ6_9LACO</name>
<evidence type="ECO:0000259" key="1">
    <source>
        <dbReference type="Pfam" id="PF02384"/>
    </source>
</evidence>
<organism evidence="2 3">
    <name type="scientific">Weissella minor</name>
    <dbReference type="NCBI Taxonomy" id="1620"/>
    <lineage>
        <taxon>Bacteria</taxon>
        <taxon>Bacillati</taxon>
        <taxon>Bacillota</taxon>
        <taxon>Bacilli</taxon>
        <taxon>Lactobacillales</taxon>
        <taxon>Lactobacillaceae</taxon>
        <taxon>Weissella</taxon>
    </lineage>
</organism>
<dbReference type="OrthoDB" id="9788159at2"/>
<evidence type="ECO:0000313" key="3">
    <source>
        <dbReference type="Proteomes" id="UP000051673"/>
    </source>
</evidence>
<dbReference type="GO" id="GO:0003677">
    <property type="term" value="F:DNA binding"/>
    <property type="evidence" value="ECO:0007669"/>
    <property type="project" value="InterPro"/>
</dbReference>
<keyword evidence="3" id="KW-1185">Reference proteome</keyword>
<dbReference type="Proteomes" id="UP000051673">
    <property type="component" value="Unassembled WGS sequence"/>
</dbReference>
<comment type="caution">
    <text evidence="2">The sequence shown here is derived from an EMBL/GenBank/DDBJ whole genome shotgun (WGS) entry which is preliminary data.</text>
</comment>
<dbReference type="GO" id="GO:0032259">
    <property type="term" value="P:methylation"/>
    <property type="evidence" value="ECO:0007669"/>
    <property type="project" value="UniProtKB-KW"/>
</dbReference>
<dbReference type="PANTHER" id="PTHR41313">
    <property type="entry name" value="ADENINE-SPECIFIC METHYLTRANSFERASE"/>
    <property type="match status" value="1"/>
</dbReference>
<dbReference type="PATRIC" id="fig|1620.3.peg.878"/>
<accession>A0A0R2JFZ6</accession>